<evidence type="ECO:0000256" key="1">
    <source>
        <dbReference type="ARBA" id="ARBA00007074"/>
    </source>
</evidence>
<name>A0ABN2A5D8_9ACTN</name>
<evidence type="ECO:0000256" key="3">
    <source>
        <dbReference type="ARBA" id="ARBA00022801"/>
    </source>
</evidence>
<keyword evidence="10" id="KW-1185">Reference proteome</keyword>
<organism evidence="9 10">
    <name type="scientific">Nocardioides humi</name>
    <dbReference type="NCBI Taxonomy" id="449461"/>
    <lineage>
        <taxon>Bacteria</taxon>
        <taxon>Bacillati</taxon>
        <taxon>Actinomycetota</taxon>
        <taxon>Actinomycetes</taxon>
        <taxon>Propionibacteriales</taxon>
        <taxon>Nocardioidaceae</taxon>
        <taxon>Nocardioides</taxon>
    </lineage>
</organism>
<reference evidence="9 10" key="1">
    <citation type="journal article" date="2019" name="Int. J. Syst. Evol. Microbiol.">
        <title>The Global Catalogue of Microorganisms (GCM) 10K type strain sequencing project: providing services to taxonomists for standard genome sequencing and annotation.</title>
        <authorList>
            <consortium name="The Broad Institute Genomics Platform"/>
            <consortium name="The Broad Institute Genome Sequencing Center for Infectious Disease"/>
            <person name="Wu L."/>
            <person name="Ma J."/>
        </authorList>
    </citation>
    <scope>NUCLEOTIDE SEQUENCE [LARGE SCALE GENOMIC DNA]</scope>
    <source>
        <strain evidence="9 10">JCM 14942</strain>
    </source>
</reference>
<comment type="caution">
    <text evidence="9">The sequence shown here is derived from an EMBL/GenBank/DDBJ whole genome shotgun (WGS) entry which is preliminary data.</text>
</comment>
<evidence type="ECO:0000256" key="4">
    <source>
        <dbReference type="ARBA" id="ARBA00022807"/>
    </source>
</evidence>
<feature type="compositionally biased region" description="Basic and acidic residues" evidence="6">
    <location>
        <begin position="280"/>
        <end position="292"/>
    </location>
</feature>
<protein>
    <recommendedName>
        <fullName evidence="8">NlpC/P60 domain-containing protein</fullName>
    </recommendedName>
</protein>
<feature type="region of interest" description="Disordered" evidence="6">
    <location>
        <begin position="273"/>
        <end position="307"/>
    </location>
</feature>
<dbReference type="InterPro" id="IPR038765">
    <property type="entry name" value="Papain-like_cys_pep_sf"/>
</dbReference>
<keyword evidence="4" id="KW-0788">Thiol protease</keyword>
<keyword evidence="3" id="KW-0378">Hydrolase</keyword>
<dbReference type="Proteomes" id="UP001500842">
    <property type="component" value="Unassembled WGS sequence"/>
</dbReference>
<comment type="similarity">
    <text evidence="1">Belongs to the peptidase C40 family.</text>
</comment>
<gene>
    <name evidence="9" type="ORF">GCM10009788_14320</name>
</gene>
<evidence type="ECO:0000256" key="2">
    <source>
        <dbReference type="ARBA" id="ARBA00022670"/>
    </source>
</evidence>
<dbReference type="PROSITE" id="PS51935">
    <property type="entry name" value="NLPC_P60"/>
    <property type="match status" value="1"/>
</dbReference>
<proteinExistence type="inferred from homology"/>
<keyword evidence="2" id="KW-0645">Protease</keyword>
<keyword evidence="7" id="KW-0732">Signal</keyword>
<feature type="chain" id="PRO_5045940797" description="NlpC/P60 domain-containing protein" evidence="7">
    <location>
        <begin position="30"/>
        <end position="426"/>
    </location>
</feature>
<evidence type="ECO:0000259" key="8">
    <source>
        <dbReference type="PROSITE" id="PS51935"/>
    </source>
</evidence>
<feature type="domain" description="NlpC/P60" evidence="8">
    <location>
        <begin position="306"/>
        <end position="426"/>
    </location>
</feature>
<sequence>MTRVRFPSLGTGLLALVVTAVVCIPGAQADPPVDPAGPAPAVPAAPTAEDVQAAQERAGAAEGDVAVIQQRLADAAARLDAATIRAARATEAWNGARWSARNARAAARQATADAAVADQTLAVHKEAFRDAVITAQGMGLDISVVEALVSADGMDTLLEQSSASEYVQSLFDQRRDEYVAAASAAATAAETATAAAEEADRALADARAARDEARAAARDAEAVTARIEGRRTKLVRRLARLQGVSVAVARARQEAVDAEAAAEAAAAVRAAEAEQAAQDKAADKTADEKEPGGQEPAADEPAPAPADGAQAAIAFARAQLGEPYRWGAAGPGAWDCSGLVAQAWAAAGKALPHYSVAQYEQSTPIGRDQLRPGDLVFWADGGKPSSIFHVALYAGDGRIIHAPRTGRPVSEESIDYWRTPDFFARP</sequence>
<feature type="signal peptide" evidence="7">
    <location>
        <begin position="1"/>
        <end position="29"/>
    </location>
</feature>
<dbReference type="InterPro" id="IPR000064">
    <property type="entry name" value="NLP_P60_dom"/>
</dbReference>
<evidence type="ECO:0000256" key="6">
    <source>
        <dbReference type="SAM" id="MobiDB-lite"/>
    </source>
</evidence>
<dbReference type="EMBL" id="BAAAOR010000012">
    <property type="protein sequence ID" value="GAA1511101.1"/>
    <property type="molecule type" value="Genomic_DNA"/>
</dbReference>
<dbReference type="Gene3D" id="3.90.1720.10">
    <property type="entry name" value="endopeptidase domain like (from Nostoc punctiforme)"/>
    <property type="match status" value="1"/>
</dbReference>
<accession>A0ABN2A5D8</accession>
<evidence type="ECO:0000256" key="5">
    <source>
        <dbReference type="SAM" id="Coils"/>
    </source>
</evidence>
<feature type="coiled-coil region" evidence="5">
    <location>
        <begin position="189"/>
        <end position="223"/>
    </location>
</feature>
<feature type="compositionally biased region" description="Low complexity" evidence="6">
    <location>
        <begin position="293"/>
        <end position="307"/>
    </location>
</feature>
<evidence type="ECO:0000256" key="7">
    <source>
        <dbReference type="SAM" id="SignalP"/>
    </source>
</evidence>
<dbReference type="SUPFAM" id="SSF54001">
    <property type="entry name" value="Cysteine proteinases"/>
    <property type="match status" value="1"/>
</dbReference>
<evidence type="ECO:0000313" key="9">
    <source>
        <dbReference type="EMBL" id="GAA1511101.1"/>
    </source>
</evidence>
<evidence type="ECO:0000313" key="10">
    <source>
        <dbReference type="Proteomes" id="UP001500842"/>
    </source>
</evidence>
<dbReference type="InterPro" id="IPR051794">
    <property type="entry name" value="PG_Endopeptidase_C40"/>
</dbReference>
<dbReference type="PANTHER" id="PTHR47359:SF3">
    <property type="entry name" value="NLP_P60 DOMAIN-CONTAINING PROTEIN-RELATED"/>
    <property type="match status" value="1"/>
</dbReference>
<keyword evidence="5" id="KW-0175">Coiled coil</keyword>
<dbReference type="Pfam" id="PF00877">
    <property type="entry name" value="NLPC_P60"/>
    <property type="match status" value="1"/>
</dbReference>
<dbReference type="PANTHER" id="PTHR47359">
    <property type="entry name" value="PEPTIDOGLYCAN DL-ENDOPEPTIDASE CWLO"/>
    <property type="match status" value="1"/>
</dbReference>